<reference evidence="5 6" key="1">
    <citation type="submission" date="2013-11" db="EMBL/GenBank/DDBJ databases">
        <title>The Genome Sequence of Phytophthora parasitica CJ05E6.</title>
        <authorList>
            <consortium name="The Broad Institute Genomics Platform"/>
            <person name="Russ C."/>
            <person name="Tyler B."/>
            <person name="Panabieres F."/>
            <person name="Shan W."/>
            <person name="Tripathy S."/>
            <person name="Grunwald N."/>
            <person name="Machado M."/>
            <person name="Johnson C.S."/>
            <person name="Arredondo F."/>
            <person name="Hong C."/>
            <person name="Coffey M."/>
            <person name="Young S.K."/>
            <person name="Zeng Q."/>
            <person name="Gargeya S."/>
            <person name="Fitzgerald M."/>
            <person name="Abouelleil A."/>
            <person name="Alvarado L."/>
            <person name="Chapman S.B."/>
            <person name="Gainer-Dewar J."/>
            <person name="Goldberg J."/>
            <person name="Griggs A."/>
            <person name="Gujja S."/>
            <person name="Hansen M."/>
            <person name="Howarth C."/>
            <person name="Imamovic A."/>
            <person name="Ireland A."/>
            <person name="Larimer J."/>
            <person name="McCowan C."/>
            <person name="Murphy C."/>
            <person name="Pearson M."/>
            <person name="Poon T.W."/>
            <person name="Priest M."/>
            <person name="Roberts A."/>
            <person name="Saif S."/>
            <person name="Shea T."/>
            <person name="Sykes S."/>
            <person name="Wortman J."/>
            <person name="Nusbaum C."/>
            <person name="Birren B."/>
        </authorList>
    </citation>
    <scope>NUCLEOTIDE SEQUENCE [LARGE SCALE GENOMIC DNA]</scope>
    <source>
        <strain evidence="5 6">CJ05E6</strain>
    </source>
</reference>
<evidence type="ECO:0000256" key="1">
    <source>
        <dbReference type="ARBA" id="ARBA00008644"/>
    </source>
</evidence>
<name>W2JD96_PHYNI</name>
<dbReference type="Pfam" id="PF23233">
    <property type="entry name" value="HAT_Syf1_CNRKL1_N"/>
    <property type="match status" value="1"/>
</dbReference>
<dbReference type="GO" id="GO:0006397">
    <property type="term" value="P:mRNA processing"/>
    <property type="evidence" value="ECO:0007669"/>
    <property type="project" value="UniProtKB-KW"/>
</dbReference>
<evidence type="ECO:0000256" key="3">
    <source>
        <dbReference type="ARBA" id="ARBA00023187"/>
    </source>
</evidence>
<proteinExistence type="inferred from homology"/>
<evidence type="ECO:0000313" key="5">
    <source>
        <dbReference type="EMBL" id="ETL43687.1"/>
    </source>
</evidence>
<gene>
    <name evidence="5" type="ORF">L916_05876</name>
</gene>
<protein>
    <recommendedName>
        <fullName evidence="4">Pre-mRNA-splicing factor Syf1-like N-terminal HAT-repeats domain-containing protein</fullName>
    </recommendedName>
</protein>
<dbReference type="Proteomes" id="UP000053864">
    <property type="component" value="Unassembled WGS sequence"/>
</dbReference>
<dbReference type="AlphaFoldDB" id="W2JD96"/>
<keyword evidence="3" id="KW-0508">mRNA splicing</keyword>
<feature type="non-terminal residue" evidence="5">
    <location>
        <position position="80"/>
    </location>
</feature>
<evidence type="ECO:0000256" key="2">
    <source>
        <dbReference type="ARBA" id="ARBA00022664"/>
    </source>
</evidence>
<keyword evidence="2" id="KW-0507">mRNA processing</keyword>
<dbReference type="InterPro" id="IPR011990">
    <property type="entry name" value="TPR-like_helical_dom_sf"/>
</dbReference>
<dbReference type="EMBL" id="KI672120">
    <property type="protein sequence ID" value="ETL43687.1"/>
    <property type="molecule type" value="Genomic_DNA"/>
</dbReference>
<dbReference type="InterPro" id="IPR055433">
    <property type="entry name" value="HAT_Syf1-like_N"/>
</dbReference>
<sequence>MMGTLPPTAADVTMIDGALFEYEEEATRQPFAVQTWTSYLRALTDAPLTDRCKVYERGLQSLPRSYKLWKLYLDDVYDTQ</sequence>
<evidence type="ECO:0000259" key="4">
    <source>
        <dbReference type="Pfam" id="PF23233"/>
    </source>
</evidence>
<organism evidence="5 6">
    <name type="scientific">Phytophthora nicotianae</name>
    <name type="common">Potato buckeye rot agent</name>
    <name type="synonym">Phytophthora parasitica</name>
    <dbReference type="NCBI Taxonomy" id="4792"/>
    <lineage>
        <taxon>Eukaryota</taxon>
        <taxon>Sar</taxon>
        <taxon>Stramenopiles</taxon>
        <taxon>Oomycota</taxon>
        <taxon>Peronosporomycetes</taxon>
        <taxon>Peronosporales</taxon>
        <taxon>Peronosporaceae</taxon>
        <taxon>Phytophthora</taxon>
    </lineage>
</organism>
<evidence type="ECO:0000313" key="6">
    <source>
        <dbReference type="Proteomes" id="UP000053864"/>
    </source>
</evidence>
<dbReference type="GO" id="GO:0008380">
    <property type="term" value="P:RNA splicing"/>
    <property type="evidence" value="ECO:0007669"/>
    <property type="project" value="UniProtKB-KW"/>
</dbReference>
<dbReference type="VEuPathDB" id="FungiDB:PPTG_02206"/>
<dbReference type="Gene3D" id="1.25.40.10">
    <property type="entry name" value="Tetratricopeptide repeat domain"/>
    <property type="match status" value="1"/>
</dbReference>
<comment type="similarity">
    <text evidence="1">Belongs to the crooked-neck family.</text>
</comment>
<feature type="domain" description="Pre-mRNA-splicing factor Syf1-like N-terminal HAT-repeats" evidence="4">
    <location>
        <begin position="21"/>
        <end position="74"/>
    </location>
</feature>
<accession>W2JD96</accession>
<dbReference type="SUPFAM" id="SSF48452">
    <property type="entry name" value="TPR-like"/>
    <property type="match status" value="1"/>
</dbReference>